<accession>A0A0V1ASU9</accession>
<name>A0A0V1ASU9_TRISP</name>
<sequence length="129" mass="14256">MPLRMDIRHGHERQVVAVPVPVQTERLPQPIQSAEDTSSGGRSNNVSGSLLAHFLRAKPPVFISSVNLWTRCRASSTSSQLVARSSTYISDNTLSVSASMFPRRCAWCLPTCMARNGEHVRPNPTRVSR</sequence>
<evidence type="ECO:0000313" key="2">
    <source>
        <dbReference type="Proteomes" id="UP000054776"/>
    </source>
</evidence>
<dbReference type="InParanoid" id="A0A0V1ASU9"/>
<dbReference type="EMBL" id="JYDH01000240">
    <property type="protein sequence ID" value="KRY27657.1"/>
    <property type="molecule type" value="Genomic_DNA"/>
</dbReference>
<gene>
    <name evidence="1" type="ORF">T01_8444</name>
</gene>
<reference evidence="1 2" key="1">
    <citation type="submission" date="2015-01" db="EMBL/GenBank/DDBJ databases">
        <title>Evolution of Trichinella species and genotypes.</title>
        <authorList>
            <person name="Korhonen P.K."/>
            <person name="Edoardo P."/>
            <person name="Giuseppe L.R."/>
            <person name="Gasser R.B."/>
        </authorList>
    </citation>
    <scope>NUCLEOTIDE SEQUENCE [LARGE SCALE GENOMIC DNA]</scope>
    <source>
        <strain evidence="1">ISS3</strain>
    </source>
</reference>
<proteinExistence type="predicted"/>
<dbReference type="AlphaFoldDB" id="A0A0V1ASU9"/>
<keyword evidence="2" id="KW-1185">Reference proteome</keyword>
<organism evidence="1 2">
    <name type="scientific">Trichinella spiralis</name>
    <name type="common">Trichina worm</name>
    <dbReference type="NCBI Taxonomy" id="6334"/>
    <lineage>
        <taxon>Eukaryota</taxon>
        <taxon>Metazoa</taxon>
        <taxon>Ecdysozoa</taxon>
        <taxon>Nematoda</taxon>
        <taxon>Enoplea</taxon>
        <taxon>Dorylaimia</taxon>
        <taxon>Trichinellida</taxon>
        <taxon>Trichinellidae</taxon>
        <taxon>Trichinella</taxon>
    </lineage>
</organism>
<comment type="caution">
    <text evidence="1">The sequence shown here is derived from an EMBL/GenBank/DDBJ whole genome shotgun (WGS) entry which is preliminary data.</text>
</comment>
<evidence type="ECO:0000313" key="1">
    <source>
        <dbReference type="EMBL" id="KRY27657.1"/>
    </source>
</evidence>
<protein>
    <submittedName>
        <fullName evidence="1">Uncharacterized protein</fullName>
    </submittedName>
</protein>
<dbReference type="Proteomes" id="UP000054776">
    <property type="component" value="Unassembled WGS sequence"/>
</dbReference>
<dbReference type="OrthoDB" id="5915619at2759"/>